<feature type="signal peptide" evidence="3">
    <location>
        <begin position="1"/>
        <end position="23"/>
    </location>
</feature>
<protein>
    <submittedName>
        <fullName evidence="5">CAAX amino terminal protease family</fullName>
    </submittedName>
</protein>
<evidence type="ECO:0000313" key="6">
    <source>
        <dbReference type="Proteomes" id="UP001153069"/>
    </source>
</evidence>
<evidence type="ECO:0000313" key="5">
    <source>
        <dbReference type="EMBL" id="CAB9517955.1"/>
    </source>
</evidence>
<reference evidence="5" key="1">
    <citation type="submission" date="2020-06" db="EMBL/GenBank/DDBJ databases">
        <authorList>
            <consortium name="Plant Systems Biology data submission"/>
        </authorList>
    </citation>
    <scope>NUCLEOTIDE SEQUENCE</scope>
    <source>
        <strain evidence="5">D6</strain>
    </source>
</reference>
<dbReference type="Proteomes" id="UP001153069">
    <property type="component" value="Unassembled WGS sequence"/>
</dbReference>
<feature type="transmembrane region" description="Helical" evidence="2">
    <location>
        <begin position="153"/>
        <end position="173"/>
    </location>
</feature>
<keyword evidence="6" id="KW-1185">Reference proteome</keyword>
<dbReference type="InterPro" id="IPR003675">
    <property type="entry name" value="Rce1/LyrA-like_dom"/>
</dbReference>
<feature type="transmembrane region" description="Helical" evidence="2">
    <location>
        <begin position="566"/>
        <end position="584"/>
    </location>
</feature>
<comment type="caution">
    <text evidence="5">The sequence shown here is derived from an EMBL/GenBank/DDBJ whole genome shotgun (WGS) entry which is preliminary data.</text>
</comment>
<dbReference type="GO" id="GO:0004175">
    <property type="term" value="F:endopeptidase activity"/>
    <property type="evidence" value="ECO:0007669"/>
    <property type="project" value="UniProtKB-ARBA"/>
</dbReference>
<feature type="transmembrane region" description="Helical" evidence="2">
    <location>
        <begin position="120"/>
        <end position="141"/>
    </location>
</feature>
<feature type="chain" id="PRO_5040420585" evidence="3">
    <location>
        <begin position="24"/>
        <end position="717"/>
    </location>
</feature>
<feature type="region of interest" description="Disordered" evidence="1">
    <location>
        <begin position="240"/>
        <end position="311"/>
    </location>
</feature>
<feature type="compositionally biased region" description="Low complexity" evidence="1">
    <location>
        <begin position="192"/>
        <end position="218"/>
    </location>
</feature>
<dbReference type="OrthoDB" id="361580at2759"/>
<keyword evidence="5" id="KW-0378">Hydrolase</keyword>
<dbReference type="EMBL" id="CAICTM010000893">
    <property type="protein sequence ID" value="CAB9517955.1"/>
    <property type="molecule type" value="Genomic_DNA"/>
</dbReference>
<sequence length="717" mass="79437">MTFPLTLLLPLLALVLISPFASAFSSNGIPLNVQQQHSMNGGRRWRSDFASPANQRHLSVINTRRQRRDLVRIQSGEETSSWKEGESMAAIVQRIRSLLTDTTRKVIQWCHRPFTQAQQWAILLVYYFFHLMVLSQHIILFPFQLIPNNKGHFCFLGWDSVAGMMFLAIFVALKKGSLFQNPWQQLIDHISTKSSVPSSPSPPSSSLQATTTSTTADTKQSKDKAEMDDIVSQVLEKLPRNVGLQRTKPASPDDTEKEEQFIEVLPGTRSSTINSDKNSTQESKEQSTSPNVTAATTESSQPTTTTPAAVPSLSYNASQIMLENDETTTATTNTTTVLQQSDIAEVTNNTGTSFTPSAAAATATTEDSSFTPFPRLDAISQQISDAIQQQFDNTMTFFANMSNSVNTNDNNNNNTTKSITQQQQGGLGAGADLLANMTVADRRRILTKGSVTLAIYLLVQTYFATARFSFFWEDTLYAMAGVGFPMTVAMHRSLCVLLGHLTWVGVGSAILGIVPRPRFFGRTTKWYRQTSIWNNGSDSSSGDSNNNNDDDTSATTTTTRKKNNTWIWWIIGGYSVSAWFFNMADFVNLYTLPQQVLEEAILQEGVVTQLINPENNDFLASLVGYIAPCLSAPWWEEILYRAFFFPALSLFFPVWASVLISGVVFSAHHLSLTAALPLAVLGWTWAGLYMASNNLWTTIAVHALWNSRVFLSSWLGV</sequence>
<feature type="domain" description="CAAX prenyl protease 2/Lysostaphin resistance protein A-like" evidence="4">
    <location>
        <begin position="621"/>
        <end position="707"/>
    </location>
</feature>
<evidence type="ECO:0000256" key="3">
    <source>
        <dbReference type="SAM" id="SignalP"/>
    </source>
</evidence>
<feature type="compositionally biased region" description="Polar residues" evidence="1">
    <location>
        <begin position="268"/>
        <end position="292"/>
    </location>
</feature>
<evidence type="ECO:0000256" key="1">
    <source>
        <dbReference type="SAM" id="MobiDB-lite"/>
    </source>
</evidence>
<feature type="region of interest" description="Disordered" evidence="1">
    <location>
        <begin position="192"/>
        <end position="226"/>
    </location>
</feature>
<feature type="compositionally biased region" description="Low complexity" evidence="1">
    <location>
        <begin position="293"/>
        <end position="311"/>
    </location>
</feature>
<dbReference type="GO" id="GO:0080120">
    <property type="term" value="P:CAAX-box protein maturation"/>
    <property type="evidence" value="ECO:0007669"/>
    <property type="project" value="UniProtKB-ARBA"/>
</dbReference>
<name>A0A9N8EGB1_9STRA</name>
<evidence type="ECO:0000256" key="2">
    <source>
        <dbReference type="SAM" id="Phobius"/>
    </source>
</evidence>
<organism evidence="5 6">
    <name type="scientific">Seminavis robusta</name>
    <dbReference type="NCBI Taxonomy" id="568900"/>
    <lineage>
        <taxon>Eukaryota</taxon>
        <taxon>Sar</taxon>
        <taxon>Stramenopiles</taxon>
        <taxon>Ochrophyta</taxon>
        <taxon>Bacillariophyta</taxon>
        <taxon>Bacillariophyceae</taxon>
        <taxon>Bacillariophycidae</taxon>
        <taxon>Naviculales</taxon>
        <taxon>Naviculaceae</taxon>
        <taxon>Seminavis</taxon>
    </lineage>
</organism>
<feature type="transmembrane region" description="Helical" evidence="2">
    <location>
        <begin position="642"/>
        <end position="664"/>
    </location>
</feature>
<keyword evidence="2" id="KW-0812">Transmembrane</keyword>
<keyword evidence="3" id="KW-0732">Signal</keyword>
<dbReference type="PANTHER" id="PTHR43592">
    <property type="entry name" value="CAAX AMINO TERMINAL PROTEASE"/>
    <property type="match status" value="1"/>
</dbReference>
<keyword evidence="5" id="KW-0645">Protease</keyword>
<keyword evidence="2" id="KW-0472">Membrane</keyword>
<dbReference type="Pfam" id="PF02517">
    <property type="entry name" value="Rce1-like"/>
    <property type="match status" value="1"/>
</dbReference>
<proteinExistence type="predicted"/>
<keyword evidence="2" id="KW-1133">Transmembrane helix</keyword>
<accession>A0A9N8EGB1</accession>
<feature type="transmembrane region" description="Helical" evidence="2">
    <location>
        <begin position="618"/>
        <end position="635"/>
    </location>
</feature>
<gene>
    <name evidence="5" type="ORF">SEMRO_895_G217200.1</name>
</gene>
<feature type="region of interest" description="Disordered" evidence="1">
    <location>
        <begin position="537"/>
        <end position="557"/>
    </location>
</feature>
<dbReference type="AlphaFoldDB" id="A0A9N8EGB1"/>
<evidence type="ECO:0000259" key="4">
    <source>
        <dbReference type="Pfam" id="PF02517"/>
    </source>
</evidence>
<dbReference type="GO" id="GO:0006508">
    <property type="term" value="P:proteolysis"/>
    <property type="evidence" value="ECO:0007669"/>
    <property type="project" value="UniProtKB-KW"/>
</dbReference>
<feature type="transmembrane region" description="Helical" evidence="2">
    <location>
        <begin position="670"/>
        <end position="691"/>
    </location>
</feature>
<feature type="transmembrane region" description="Helical" evidence="2">
    <location>
        <begin position="496"/>
        <end position="514"/>
    </location>
</feature>
<dbReference type="PANTHER" id="PTHR43592:SF15">
    <property type="entry name" value="CAAX AMINO TERMINAL PROTEASE FAMILY PROTEIN"/>
    <property type="match status" value="1"/>
</dbReference>